<gene>
    <name evidence="1" type="ORF">CGZ91_06205</name>
</gene>
<dbReference type="SUPFAM" id="SSF101898">
    <property type="entry name" value="NHL repeat"/>
    <property type="match status" value="1"/>
</dbReference>
<accession>A0A255EHQ8</accession>
<dbReference type="PANTHER" id="PTHR40274">
    <property type="entry name" value="VIRGINIAMYCIN B LYASE"/>
    <property type="match status" value="1"/>
</dbReference>
<dbReference type="Proteomes" id="UP000216300">
    <property type="component" value="Unassembled WGS sequence"/>
</dbReference>
<dbReference type="Gene3D" id="2.130.10.10">
    <property type="entry name" value="YVTN repeat-like/Quinoprotein amine dehydrogenase"/>
    <property type="match status" value="2"/>
</dbReference>
<protein>
    <submittedName>
        <fullName evidence="1">Uncharacterized protein</fullName>
    </submittedName>
</protein>
<dbReference type="RefSeq" id="WP_094453474.1">
    <property type="nucleotide sequence ID" value="NZ_NMVJ01000006.1"/>
</dbReference>
<dbReference type="AlphaFoldDB" id="A0A255EHQ8"/>
<dbReference type="SUPFAM" id="SSF50998">
    <property type="entry name" value="Quinoprotein alcohol dehydrogenase-like"/>
    <property type="match status" value="1"/>
</dbReference>
<evidence type="ECO:0000313" key="1">
    <source>
        <dbReference type="EMBL" id="OYN91058.1"/>
    </source>
</evidence>
<reference evidence="1 2" key="1">
    <citation type="submission" date="2017-07" db="EMBL/GenBank/DDBJ databases">
        <title>Draft whole genome sequences of clinical Proprionibacteriaceae strains.</title>
        <authorList>
            <person name="Bernier A.-M."/>
            <person name="Bernard K."/>
            <person name="Domingo M.-C."/>
        </authorList>
    </citation>
    <scope>NUCLEOTIDE SEQUENCE [LARGE SCALE GENOMIC DNA]</scope>
    <source>
        <strain evidence="1 2">NML 150081</strain>
    </source>
</reference>
<name>A0A255EHQ8_9ACTN</name>
<dbReference type="EMBL" id="NMVJ01000006">
    <property type="protein sequence ID" value="OYN91058.1"/>
    <property type="molecule type" value="Genomic_DNA"/>
</dbReference>
<organism evidence="1 2">
    <name type="scientific">Parenemella sanctibonifatiensis</name>
    <dbReference type="NCBI Taxonomy" id="2016505"/>
    <lineage>
        <taxon>Bacteria</taxon>
        <taxon>Bacillati</taxon>
        <taxon>Actinomycetota</taxon>
        <taxon>Actinomycetes</taxon>
        <taxon>Propionibacteriales</taxon>
        <taxon>Propionibacteriaceae</taxon>
        <taxon>Parenemella</taxon>
    </lineage>
</organism>
<comment type="caution">
    <text evidence="1">The sequence shown here is derived from an EMBL/GenBank/DDBJ whole genome shotgun (WGS) entry which is preliminary data.</text>
</comment>
<sequence length="719" mass="78593">MAKDGLLTEVTDLGVVRWEPKMNTSCVGIWRDGRPVLFVQGGSPGDGVRFGVLDARTGESLAQHHLTQIRDSLSMVTGPDGRVHIPGWGPEARVLVYDPQTDGFEDLGVAVEGETHICRMQVLPTGELWGGTYPNGHIFSWDPTTRAYTNHGQLGEGEWYARSVAHDGDHTLYVGTEGSARLFQYDLRTWRRSEIPQPADMDPADYRIALMAWRGGLLFAQYSVSGHWHVWDPAAQEWIFRTPAGATSMPTELYPGTSKVYLAEREGERLAWFDVATRSYGSAGWGQRLTSKRGGGNLNLVDLGDPLGPHVIGMGRERAIWHFHPPTGTGHMLEDAELPAARLTVRSLGVGPDDKVYVGYGFNSGLLTRWNPVTEEFEHLTPAPGNQLHSQLVASDGTMWLGTYSNAVLLRYRPDQPYAWGHNARIADEFGDDMQDRLFGLAELSDGRIAIGGLGKRGWPHGILALHDPATGETVRHRELLPGHEIMALTTVGSTLYGATSIETPGLDPRVPDAVIFAFDTETDTLSWTAELPGVATVSKLLARRDGQLWAMTTLGDLRLFDPASRTVQQVVPVGEPGGNYAFATLNPSAASTSEGDGHWYGSTASGSMFRFDPETGAAQRLGEGEYLVRTSDGTLYWVEGWTNLVRGRLKLWHERCSDTRGCSDTREAVTQEKQAAYAPSCLALSSLSVRVRGRTPSPALCAAVLVVPEVQIQMKVGP</sequence>
<evidence type="ECO:0000313" key="2">
    <source>
        <dbReference type="Proteomes" id="UP000216300"/>
    </source>
</evidence>
<keyword evidence="2" id="KW-1185">Reference proteome</keyword>
<dbReference type="InterPro" id="IPR015943">
    <property type="entry name" value="WD40/YVTN_repeat-like_dom_sf"/>
</dbReference>
<dbReference type="PANTHER" id="PTHR40274:SF3">
    <property type="entry name" value="VIRGINIAMYCIN B LYASE"/>
    <property type="match status" value="1"/>
</dbReference>
<dbReference type="OrthoDB" id="3715694at2"/>
<proteinExistence type="predicted"/>
<dbReference type="InterPro" id="IPR011047">
    <property type="entry name" value="Quinoprotein_ADH-like_sf"/>
</dbReference>
<dbReference type="InterPro" id="IPR051344">
    <property type="entry name" value="Vgb"/>
</dbReference>